<dbReference type="GO" id="GO:0006355">
    <property type="term" value="P:regulation of DNA-templated transcription"/>
    <property type="evidence" value="ECO:0007669"/>
    <property type="project" value="InterPro"/>
</dbReference>
<dbReference type="InterPro" id="IPR010985">
    <property type="entry name" value="Ribbon_hlx_hlx"/>
</dbReference>
<dbReference type="EMBL" id="BGZI01000040">
    <property type="protein sequence ID" value="GBO90362.1"/>
    <property type="molecule type" value="Genomic_DNA"/>
</dbReference>
<organism evidence="8 9">
    <name type="scientific">Marinobacter salsuginis</name>
    <dbReference type="NCBI Taxonomy" id="418719"/>
    <lineage>
        <taxon>Bacteria</taxon>
        <taxon>Pseudomonadati</taxon>
        <taxon>Pseudomonadota</taxon>
        <taxon>Gammaproteobacteria</taxon>
        <taxon>Pseudomonadales</taxon>
        <taxon>Marinobacteraceae</taxon>
        <taxon>Marinobacter</taxon>
    </lineage>
</organism>
<dbReference type="Proteomes" id="UP000387223">
    <property type="component" value="Unassembled WGS sequence"/>
</dbReference>
<sequence>MTQRDTELSLNLSPENEQLLRRASKYAGFESLSEFALQAAVEKASRILDSAESITLDSESFDPFIADCEQPGPPNSSLTKAIERRRAEKAKST</sequence>
<keyword evidence="4" id="KW-0238">DNA-binding</keyword>
<accession>A0A5M3Q553</accession>
<evidence type="ECO:0000256" key="1">
    <source>
        <dbReference type="ARBA" id="ARBA00022491"/>
    </source>
</evidence>
<evidence type="ECO:0000313" key="8">
    <source>
        <dbReference type="EMBL" id="GBO90362.1"/>
    </source>
</evidence>
<dbReference type="SUPFAM" id="SSF47598">
    <property type="entry name" value="Ribbon-helix-helix"/>
    <property type="match status" value="1"/>
</dbReference>
<reference evidence="8 9" key="1">
    <citation type="journal article" date="2019" name="J. Gen. Appl. Microbiol.">
        <title>Aerobic degradation of cis-dichloroethene by the marine bacterium Marinobacter salsuginis strain 5N-3.</title>
        <authorList>
            <person name="Inoue Y."/>
            <person name="Fukunaga Y."/>
            <person name="Katsumata H."/>
            <person name="Ohji S."/>
            <person name="Hosoyama A."/>
            <person name="Mori K."/>
            <person name="Ando K."/>
        </authorList>
    </citation>
    <scope>NUCLEOTIDE SEQUENCE [LARGE SCALE GENOMIC DNA]</scope>
    <source>
        <strain evidence="8 9">NBRC 109114</strain>
    </source>
</reference>
<name>A0A5M3Q553_9GAMM</name>
<dbReference type="Gene3D" id="1.20.5.780">
    <property type="entry name" value="Single helix bin"/>
    <property type="match status" value="1"/>
</dbReference>
<dbReference type="Pfam" id="PF08681">
    <property type="entry name" value="TacA1"/>
    <property type="match status" value="1"/>
</dbReference>
<keyword evidence="2" id="KW-1277">Toxin-antitoxin system</keyword>
<gene>
    <name evidence="8" type="ORF">MSSD14B_40300</name>
</gene>
<feature type="region of interest" description="Disordered" evidence="7">
    <location>
        <begin position="66"/>
        <end position="93"/>
    </location>
</feature>
<evidence type="ECO:0000256" key="7">
    <source>
        <dbReference type="SAM" id="MobiDB-lite"/>
    </source>
</evidence>
<evidence type="ECO:0000256" key="3">
    <source>
        <dbReference type="ARBA" id="ARBA00023015"/>
    </source>
</evidence>
<evidence type="ECO:0008006" key="10">
    <source>
        <dbReference type="Google" id="ProtNLM"/>
    </source>
</evidence>
<dbReference type="AlphaFoldDB" id="A0A5M3Q553"/>
<evidence type="ECO:0000256" key="4">
    <source>
        <dbReference type="ARBA" id="ARBA00023125"/>
    </source>
</evidence>
<keyword evidence="1" id="KW-0678">Repressor</keyword>
<evidence type="ECO:0000256" key="6">
    <source>
        <dbReference type="ARBA" id="ARBA00049988"/>
    </source>
</evidence>
<evidence type="ECO:0000256" key="5">
    <source>
        <dbReference type="ARBA" id="ARBA00023163"/>
    </source>
</evidence>
<protein>
    <recommendedName>
        <fullName evidence="10">DUF1778 domain-containing protein</fullName>
    </recommendedName>
</protein>
<comment type="similarity">
    <text evidence="6">Belongs to the TacA antitoxin family.</text>
</comment>
<dbReference type="RefSeq" id="WP_194839042.1">
    <property type="nucleotide sequence ID" value="NZ_BGZI01000040.1"/>
</dbReference>
<feature type="compositionally biased region" description="Basic and acidic residues" evidence="7">
    <location>
        <begin position="81"/>
        <end position="93"/>
    </location>
</feature>
<keyword evidence="5" id="KW-0804">Transcription</keyword>
<dbReference type="PANTHER" id="PTHR35401:SF1">
    <property type="entry name" value="CYTOPLASMIC PROTEIN"/>
    <property type="match status" value="1"/>
</dbReference>
<dbReference type="GO" id="GO:0003677">
    <property type="term" value="F:DNA binding"/>
    <property type="evidence" value="ECO:0007669"/>
    <property type="project" value="UniProtKB-KW"/>
</dbReference>
<dbReference type="InterPro" id="IPR014795">
    <property type="entry name" value="TacA_1-like"/>
</dbReference>
<keyword evidence="3" id="KW-0805">Transcription regulation</keyword>
<evidence type="ECO:0000256" key="2">
    <source>
        <dbReference type="ARBA" id="ARBA00022649"/>
    </source>
</evidence>
<dbReference type="PANTHER" id="PTHR35401">
    <property type="entry name" value="COPG FAMILY HELIX-TURN-HELIX PROTEIN-RELATED-RELATED"/>
    <property type="match status" value="1"/>
</dbReference>
<evidence type="ECO:0000313" key="9">
    <source>
        <dbReference type="Proteomes" id="UP000387223"/>
    </source>
</evidence>
<proteinExistence type="inferred from homology"/>
<comment type="caution">
    <text evidence="8">The sequence shown here is derived from an EMBL/GenBank/DDBJ whole genome shotgun (WGS) entry which is preliminary data.</text>
</comment>